<reference evidence="5 6" key="1">
    <citation type="journal article" date="2020" name="ISME J.">
        <title>Uncovering the hidden diversity of litter-decomposition mechanisms in mushroom-forming fungi.</title>
        <authorList>
            <person name="Floudas D."/>
            <person name="Bentzer J."/>
            <person name="Ahren D."/>
            <person name="Johansson T."/>
            <person name="Persson P."/>
            <person name="Tunlid A."/>
        </authorList>
    </citation>
    <scope>NUCLEOTIDE SEQUENCE [LARGE SCALE GENOMIC DNA]</scope>
    <source>
        <strain evidence="5 6">CBS 406.79</strain>
    </source>
</reference>
<dbReference type="InterPro" id="IPR056513">
    <property type="entry name" value="INO80F"/>
</dbReference>
<proteinExistence type="predicted"/>
<comment type="subcellular location">
    <subcellularLocation>
        <location evidence="1">Nucleus</location>
    </subcellularLocation>
</comment>
<dbReference type="AlphaFoldDB" id="A0A8H5I113"/>
<evidence type="ECO:0000313" key="5">
    <source>
        <dbReference type="EMBL" id="KAF5393041.1"/>
    </source>
</evidence>
<dbReference type="Pfam" id="PF24245">
    <property type="entry name" value="INO80F"/>
    <property type="match status" value="1"/>
</dbReference>
<keyword evidence="2" id="KW-0539">Nucleus</keyword>
<sequence>MSKLGHGSSSLFLETATMASGSPGPSAISARSKPKQAVHTMGITAGAEDVKYHAKYKELKRKVKEVEADNDKLHFKVLNAKRNIQRMKLERAILYERLGQISTSPTNDRHPPPPAHHHPAAADSAVVEPDPNFIEYAHSHSRTTPARALPAIDTSVGPHSIPPLHRRGSGNASDSRQLPSFNQLPPMLDQPPPSPHSHHHLESHERTRSHSSSRSRNVLPQQSSYHHGPHPPQYPDSYPPVHHSPPLSEREREGSRSRRHDLHELAGTHEGHGHPMGPISPTADARPRSIHNHQRLGPAYVNRDEWEQDRERELNYRQRDRDPNGGPTQHSPPSLHRSRAPSGMDYPEQQHHIPSSRAREEYYRDPSSGPSGGAYSHARVSRSGTPGSGSGSTSAGGGGGGGGANDIPSRPDSRGGGGGGGYFDERSTRSYKFRHVNAGREEGVLDFVHEDGRSQPRDRGAGGLSGGGSGSGSSSGFQAPAGDPSVRRGSRKSSREMDLDAEMD</sequence>
<feature type="domain" description="INO80 complex subunit F" evidence="4">
    <location>
        <begin position="52"/>
        <end position="98"/>
    </location>
</feature>
<feature type="compositionally biased region" description="Polar residues" evidence="3">
    <location>
        <begin position="170"/>
        <end position="182"/>
    </location>
</feature>
<evidence type="ECO:0000259" key="4">
    <source>
        <dbReference type="Pfam" id="PF24245"/>
    </source>
</evidence>
<feature type="compositionally biased region" description="Gly residues" evidence="3">
    <location>
        <begin position="461"/>
        <end position="473"/>
    </location>
</feature>
<dbReference type="GO" id="GO:0005634">
    <property type="term" value="C:nucleus"/>
    <property type="evidence" value="ECO:0007669"/>
    <property type="project" value="UniProtKB-SubCell"/>
</dbReference>
<feature type="compositionally biased region" description="Basic and acidic residues" evidence="3">
    <location>
        <begin position="302"/>
        <end position="323"/>
    </location>
</feature>
<evidence type="ECO:0000256" key="2">
    <source>
        <dbReference type="ARBA" id="ARBA00023242"/>
    </source>
</evidence>
<feature type="compositionally biased region" description="Basic and acidic residues" evidence="3">
    <location>
        <begin position="248"/>
        <end position="273"/>
    </location>
</feature>
<accession>A0A8H5I113</accession>
<feature type="compositionally biased region" description="Gly residues" evidence="3">
    <location>
        <begin position="386"/>
        <end position="404"/>
    </location>
</feature>
<dbReference type="Proteomes" id="UP000518752">
    <property type="component" value="Unassembled WGS sequence"/>
</dbReference>
<dbReference type="EMBL" id="JAACJN010000003">
    <property type="protein sequence ID" value="KAF5393041.1"/>
    <property type="molecule type" value="Genomic_DNA"/>
</dbReference>
<feature type="compositionally biased region" description="Basic and acidic residues" evidence="3">
    <location>
        <begin position="438"/>
        <end position="460"/>
    </location>
</feature>
<keyword evidence="6" id="KW-1185">Reference proteome</keyword>
<name>A0A8H5I113_9AGAR</name>
<comment type="caution">
    <text evidence="5">The sequence shown here is derived from an EMBL/GenBank/DDBJ whole genome shotgun (WGS) entry which is preliminary data.</text>
</comment>
<protein>
    <recommendedName>
        <fullName evidence="4">INO80 complex subunit F domain-containing protein</fullName>
    </recommendedName>
</protein>
<feature type="region of interest" description="Disordered" evidence="3">
    <location>
        <begin position="152"/>
        <end position="504"/>
    </location>
</feature>
<gene>
    <name evidence="5" type="ORF">D9757_001282</name>
</gene>
<organism evidence="5 6">
    <name type="scientific">Collybiopsis confluens</name>
    <dbReference type="NCBI Taxonomy" id="2823264"/>
    <lineage>
        <taxon>Eukaryota</taxon>
        <taxon>Fungi</taxon>
        <taxon>Dikarya</taxon>
        <taxon>Basidiomycota</taxon>
        <taxon>Agaricomycotina</taxon>
        <taxon>Agaricomycetes</taxon>
        <taxon>Agaricomycetidae</taxon>
        <taxon>Agaricales</taxon>
        <taxon>Marasmiineae</taxon>
        <taxon>Omphalotaceae</taxon>
        <taxon>Collybiopsis</taxon>
    </lineage>
</organism>
<evidence type="ECO:0000256" key="3">
    <source>
        <dbReference type="SAM" id="MobiDB-lite"/>
    </source>
</evidence>
<evidence type="ECO:0000313" key="6">
    <source>
        <dbReference type="Proteomes" id="UP000518752"/>
    </source>
</evidence>
<dbReference type="OrthoDB" id="10070927at2759"/>
<evidence type="ECO:0000256" key="1">
    <source>
        <dbReference type="ARBA" id="ARBA00004123"/>
    </source>
</evidence>
<feature type="region of interest" description="Disordered" evidence="3">
    <location>
        <begin position="102"/>
        <end position="123"/>
    </location>
</feature>